<organism evidence="1 2">
    <name type="scientific">Candidatus Onthovivens merdipullorum</name>
    <dbReference type="NCBI Taxonomy" id="2840889"/>
    <lineage>
        <taxon>Bacteria</taxon>
        <taxon>Bacillati</taxon>
        <taxon>Bacillota</taxon>
        <taxon>Bacilli</taxon>
        <taxon>Bacillales</taxon>
        <taxon>Candidatus Onthovivens</taxon>
    </lineage>
</organism>
<evidence type="ECO:0000313" key="1">
    <source>
        <dbReference type="EMBL" id="MBO8427691.1"/>
    </source>
</evidence>
<gene>
    <name evidence="1" type="ORF">IAC58_03965</name>
</gene>
<reference evidence="1" key="2">
    <citation type="journal article" date="2021" name="PeerJ">
        <title>Extensive microbial diversity within the chicken gut microbiome revealed by metagenomics and culture.</title>
        <authorList>
            <person name="Gilroy R."/>
            <person name="Ravi A."/>
            <person name="Getino M."/>
            <person name="Pursley I."/>
            <person name="Horton D.L."/>
            <person name="Alikhan N.F."/>
            <person name="Baker D."/>
            <person name="Gharbi K."/>
            <person name="Hall N."/>
            <person name="Watson M."/>
            <person name="Adriaenssens E.M."/>
            <person name="Foster-Nyarko E."/>
            <person name="Jarju S."/>
            <person name="Secka A."/>
            <person name="Antonio M."/>
            <person name="Oren A."/>
            <person name="Chaudhuri R.R."/>
            <person name="La Ragione R."/>
            <person name="Hildebrand F."/>
            <person name="Pallen M.J."/>
        </authorList>
    </citation>
    <scope>NUCLEOTIDE SEQUENCE</scope>
    <source>
        <strain evidence="1">11159</strain>
    </source>
</reference>
<proteinExistence type="predicted"/>
<reference evidence="1" key="1">
    <citation type="submission" date="2020-10" db="EMBL/GenBank/DDBJ databases">
        <authorList>
            <person name="Gilroy R."/>
        </authorList>
    </citation>
    <scope>NUCLEOTIDE SEQUENCE</scope>
    <source>
        <strain evidence="1">11159</strain>
    </source>
</reference>
<comment type="caution">
    <text evidence="1">The sequence shown here is derived from an EMBL/GenBank/DDBJ whole genome shotgun (WGS) entry which is preliminary data.</text>
</comment>
<dbReference type="EMBL" id="JADIMY010000079">
    <property type="protein sequence ID" value="MBO8427691.1"/>
    <property type="molecule type" value="Genomic_DNA"/>
</dbReference>
<dbReference type="PROSITE" id="PS51257">
    <property type="entry name" value="PROKAR_LIPOPROTEIN"/>
    <property type="match status" value="1"/>
</dbReference>
<evidence type="ECO:0000313" key="2">
    <source>
        <dbReference type="Proteomes" id="UP000823613"/>
    </source>
</evidence>
<sequence length="430" mass="50793">MLKNIKHKHLLLLIPLSFSLFSCDKETKSSFEEKIEEQITSFIKQGVYFKGELHLKVNLANYTSFPLSYYYDGYITPTIFRNFDDIYLKVDNSIKKLRYSNEGEIVYEDTSISSITSPFTYLSNYEVINDSTSQLFYRPENKLDYLNFVNSFLSIYDNSLDGATLNLDKENNFSIYYPNSKANTLELDLNYIKGYNYNLIGNFTFMPLNEVTLKELKFNESTLVEQALKDYLNKEEYSLKITYTNYSDIFYNLYVYINNKYIYIYDYETKEEFILYSSDNLLYKINKDENNKYIKTNELYINNDTIYLIDSFKMNYFFYYDEFNKDTTSLDIDNTRLNVNSFVTHANGESLNEEKWSLDKIASLNPLFPLDKEYTYDDNPNSLGGDTWNYFKTSNEDRNYSFIKVFTSDLGLSILLDAENLVPIELSTLF</sequence>
<evidence type="ECO:0008006" key="3">
    <source>
        <dbReference type="Google" id="ProtNLM"/>
    </source>
</evidence>
<dbReference type="AlphaFoldDB" id="A0A9D9DI87"/>
<protein>
    <recommendedName>
        <fullName evidence="3">Lipoprotein</fullName>
    </recommendedName>
</protein>
<accession>A0A9D9DI87</accession>
<name>A0A9D9DI87_9BACL</name>
<dbReference type="Proteomes" id="UP000823613">
    <property type="component" value="Unassembled WGS sequence"/>
</dbReference>